<name>A0A068WYV9_ECHGR</name>
<accession>A0A068WYV9</accession>
<reference evidence="4" key="3">
    <citation type="submission" date="2020-10" db="UniProtKB">
        <authorList>
            <consortium name="WormBaseParasite"/>
        </authorList>
    </citation>
    <scope>IDENTIFICATION</scope>
</reference>
<dbReference type="WBParaSite" id="EgrG_001201300">
    <property type="protein sequence ID" value="EgrG_001201300"/>
    <property type="gene ID" value="EgrG_001201300"/>
</dbReference>
<evidence type="ECO:0000313" key="3">
    <source>
        <dbReference type="Proteomes" id="UP000492820"/>
    </source>
</evidence>
<dbReference type="Proteomes" id="UP000492820">
    <property type="component" value="Unassembled WGS sequence"/>
</dbReference>
<feature type="signal peptide" evidence="1">
    <location>
        <begin position="1"/>
        <end position="24"/>
    </location>
</feature>
<dbReference type="OrthoDB" id="6301656at2759"/>
<evidence type="ECO:0000313" key="4">
    <source>
        <dbReference type="WBParaSite" id="EgrG_001201300"/>
    </source>
</evidence>
<reference evidence="2 3" key="1">
    <citation type="journal article" date="2013" name="Nature">
        <title>The genomes of four tapeworm species reveal adaptations to parasitism.</title>
        <authorList>
            <person name="Tsai I.J."/>
            <person name="Zarowiecki M."/>
            <person name="Holroyd N."/>
            <person name="Garciarrubio A."/>
            <person name="Sanchez-Flores A."/>
            <person name="Brooks K.L."/>
            <person name="Tracey A."/>
            <person name="Bobes R.J."/>
            <person name="Fragoso G."/>
            <person name="Sciutto E."/>
            <person name="Aslett M."/>
            <person name="Beasley H."/>
            <person name="Bennett H.M."/>
            <person name="Cai J."/>
            <person name="Camicia F."/>
            <person name="Clark R."/>
            <person name="Cucher M."/>
            <person name="De Silva N."/>
            <person name="Day T.A."/>
            <person name="Deplazes P."/>
            <person name="Estrada K."/>
            <person name="Fernandez C."/>
            <person name="Holland P.W."/>
            <person name="Hou J."/>
            <person name="Hu S."/>
            <person name="Huckvale T."/>
            <person name="Hung S.S."/>
            <person name="Kamenetzky L."/>
            <person name="Keane J.A."/>
            <person name="Kiss F."/>
            <person name="Koziol U."/>
            <person name="Lambert O."/>
            <person name="Liu K."/>
            <person name="Luo X."/>
            <person name="Luo Y."/>
            <person name="Macchiaroli N."/>
            <person name="Nichol S."/>
            <person name="Paps J."/>
            <person name="Parkinson J."/>
            <person name="Pouchkina-Stantcheva N."/>
            <person name="Riddiford N."/>
            <person name="Rosenzvit M."/>
            <person name="Salinas G."/>
            <person name="Wasmuth J.D."/>
            <person name="Zamanian M."/>
            <person name="Zheng Y."/>
            <person name="Cai X."/>
            <person name="Soberon X."/>
            <person name="Olson P.D."/>
            <person name="Laclette J.P."/>
            <person name="Brehm K."/>
            <person name="Berriman M."/>
            <person name="Garciarrubio A."/>
            <person name="Bobes R.J."/>
            <person name="Fragoso G."/>
            <person name="Sanchez-Flores A."/>
            <person name="Estrada K."/>
            <person name="Cevallos M.A."/>
            <person name="Morett E."/>
            <person name="Gonzalez V."/>
            <person name="Portillo T."/>
            <person name="Ochoa-Leyva A."/>
            <person name="Jose M.V."/>
            <person name="Sciutto E."/>
            <person name="Landa A."/>
            <person name="Jimenez L."/>
            <person name="Valdes V."/>
            <person name="Carrero J.C."/>
            <person name="Larralde C."/>
            <person name="Morales-Montor J."/>
            <person name="Limon-Lason J."/>
            <person name="Soberon X."/>
            <person name="Laclette J.P."/>
        </authorList>
    </citation>
    <scope>NUCLEOTIDE SEQUENCE [LARGE SCALE GENOMIC DNA]</scope>
</reference>
<gene>
    <name evidence="2" type="ORF">EgrG_001201300</name>
</gene>
<protein>
    <submittedName>
        <fullName evidence="2 4">Expressed conserved protein</fullName>
    </submittedName>
</protein>
<evidence type="ECO:0000313" key="2">
    <source>
        <dbReference type="EMBL" id="CDS22832.1"/>
    </source>
</evidence>
<proteinExistence type="predicted"/>
<feature type="chain" id="PRO_5035984028" evidence="1">
    <location>
        <begin position="25"/>
        <end position="170"/>
    </location>
</feature>
<organism evidence="2">
    <name type="scientific">Echinococcus granulosus</name>
    <name type="common">Hydatid tapeworm</name>
    <dbReference type="NCBI Taxonomy" id="6210"/>
    <lineage>
        <taxon>Eukaryota</taxon>
        <taxon>Metazoa</taxon>
        <taxon>Spiralia</taxon>
        <taxon>Lophotrochozoa</taxon>
        <taxon>Platyhelminthes</taxon>
        <taxon>Cestoda</taxon>
        <taxon>Eucestoda</taxon>
        <taxon>Cyclophyllidea</taxon>
        <taxon>Taeniidae</taxon>
        <taxon>Echinococcus</taxon>
        <taxon>Echinococcus granulosus group</taxon>
    </lineage>
</organism>
<reference evidence="2" key="2">
    <citation type="submission" date="2014-06" db="EMBL/GenBank/DDBJ databases">
        <authorList>
            <person name="Aslett M."/>
        </authorList>
    </citation>
    <scope>NUCLEOTIDE SEQUENCE</scope>
</reference>
<sequence length="170" mass="18547">MQLFRFNGTLFLVTLLPVSILAYGSTIESIIDSTLEDAPEYLTANTEKFHVNSVKSLVRSCPFSFYGTLLNGEVTYTIDICINATRLIISPPNSIAKKVDIGKTKSDISIQVRKAPHPDVTLELSAPVFDDAYVYIGFLPIGAGLFKNLIISQAKTMLKGELRSSISALG</sequence>
<dbReference type="EMBL" id="LK028587">
    <property type="protein sequence ID" value="CDS22832.1"/>
    <property type="molecule type" value="Genomic_DNA"/>
</dbReference>
<keyword evidence="1" id="KW-0732">Signal</keyword>
<evidence type="ECO:0000256" key="1">
    <source>
        <dbReference type="SAM" id="SignalP"/>
    </source>
</evidence>
<dbReference type="AlphaFoldDB" id="A0A068WYV9"/>